<dbReference type="OrthoDB" id="7777654at2759"/>
<proteinExistence type="predicted"/>
<dbReference type="InterPro" id="IPR036188">
    <property type="entry name" value="FAD/NAD-bd_sf"/>
</dbReference>
<feature type="non-terminal residue" evidence="1">
    <location>
        <position position="45"/>
    </location>
</feature>
<dbReference type="EMBL" id="CAJVPZ010010605">
    <property type="protein sequence ID" value="CAG8621294.1"/>
    <property type="molecule type" value="Genomic_DNA"/>
</dbReference>
<evidence type="ECO:0000313" key="2">
    <source>
        <dbReference type="Proteomes" id="UP000789396"/>
    </source>
</evidence>
<keyword evidence="2" id="KW-1185">Reference proteome</keyword>
<gene>
    <name evidence="1" type="ORF">RFULGI_LOCUS7368</name>
</gene>
<sequence>MLYDLIIIGAGPAGLTAAIYAKRALLKCLILEKSLTGGKLNKTAD</sequence>
<name>A0A9N9D372_9GLOM</name>
<dbReference type="Gene3D" id="3.50.50.60">
    <property type="entry name" value="FAD/NAD(P)-binding domain"/>
    <property type="match status" value="1"/>
</dbReference>
<accession>A0A9N9D372</accession>
<dbReference type="Proteomes" id="UP000789396">
    <property type="component" value="Unassembled WGS sequence"/>
</dbReference>
<dbReference type="PRINTS" id="PR00469">
    <property type="entry name" value="PNDRDTASEII"/>
</dbReference>
<dbReference type="SUPFAM" id="SSF51905">
    <property type="entry name" value="FAD/NAD(P)-binding domain"/>
    <property type="match status" value="1"/>
</dbReference>
<evidence type="ECO:0000313" key="1">
    <source>
        <dbReference type="EMBL" id="CAG8621294.1"/>
    </source>
</evidence>
<dbReference type="AlphaFoldDB" id="A0A9N9D372"/>
<reference evidence="1" key="1">
    <citation type="submission" date="2021-06" db="EMBL/GenBank/DDBJ databases">
        <authorList>
            <person name="Kallberg Y."/>
            <person name="Tangrot J."/>
            <person name="Rosling A."/>
        </authorList>
    </citation>
    <scope>NUCLEOTIDE SEQUENCE</scope>
    <source>
        <strain evidence="1">IN212</strain>
    </source>
</reference>
<organism evidence="1 2">
    <name type="scientific">Racocetra fulgida</name>
    <dbReference type="NCBI Taxonomy" id="60492"/>
    <lineage>
        <taxon>Eukaryota</taxon>
        <taxon>Fungi</taxon>
        <taxon>Fungi incertae sedis</taxon>
        <taxon>Mucoromycota</taxon>
        <taxon>Glomeromycotina</taxon>
        <taxon>Glomeromycetes</taxon>
        <taxon>Diversisporales</taxon>
        <taxon>Gigasporaceae</taxon>
        <taxon>Racocetra</taxon>
    </lineage>
</organism>
<comment type="caution">
    <text evidence="1">The sequence shown here is derived from an EMBL/GenBank/DDBJ whole genome shotgun (WGS) entry which is preliminary data.</text>
</comment>
<protein>
    <submittedName>
        <fullName evidence="1">11135_t:CDS:1</fullName>
    </submittedName>
</protein>
<dbReference type="Pfam" id="PF01946">
    <property type="entry name" value="Thi4"/>
    <property type="match status" value="1"/>
</dbReference>